<dbReference type="GO" id="GO:0009507">
    <property type="term" value="C:chloroplast"/>
    <property type="evidence" value="ECO:0007669"/>
    <property type="project" value="UniProtKB-SubCell"/>
</dbReference>
<dbReference type="GO" id="GO:0003677">
    <property type="term" value="F:DNA binding"/>
    <property type="evidence" value="ECO:0007669"/>
    <property type="project" value="UniProtKB-UniRule"/>
</dbReference>
<keyword evidence="4 11" id="KW-0240">DNA-directed RNA polymerase</keyword>
<accession>A0A8F5P8K5</accession>
<dbReference type="Pfam" id="PF03118">
    <property type="entry name" value="RNA_pol_A_CTD"/>
    <property type="match status" value="1"/>
</dbReference>
<evidence type="ECO:0000256" key="3">
    <source>
        <dbReference type="ARBA" id="ARBA00007123"/>
    </source>
</evidence>
<evidence type="ECO:0000256" key="8">
    <source>
        <dbReference type="ARBA" id="ARBA00022695"/>
    </source>
</evidence>
<organism evidence="13">
    <name type="scientific">Rhomboda moulmeinensis</name>
    <dbReference type="NCBI Taxonomy" id="2029078"/>
    <lineage>
        <taxon>Eukaryota</taxon>
        <taxon>Viridiplantae</taxon>
        <taxon>Streptophyta</taxon>
        <taxon>Embryophyta</taxon>
        <taxon>Tracheophyta</taxon>
        <taxon>Spermatophyta</taxon>
        <taxon>Magnoliopsida</taxon>
        <taxon>Liliopsida</taxon>
        <taxon>Asparagales</taxon>
        <taxon>Orchidaceae</taxon>
        <taxon>Orchidoideae</taxon>
        <taxon>Cranichideae</taxon>
        <taxon>Goodyerinae</taxon>
        <taxon>Rhomboda</taxon>
    </lineage>
</organism>
<keyword evidence="9 11" id="KW-0804">Transcription</keyword>
<evidence type="ECO:0000256" key="4">
    <source>
        <dbReference type="ARBA" id="ARBA00022478"/>
    </source>
</evidence>
<dbReference type="InterPro" id="IPR011262">
    <property type="entry name" value="DNA-dir_RNA_pol_insert"/>
</dbReference>
<dbReference type="Gene3D" id="2.170.120.12">
    <property type="entry name" value="DNA-directed RNA polymerase, insert domain"/>
    <property type="match status" value="1"/>
</dbReference>
<dbReference type="GO" id="GO:0006351">
    <property type="term" value="P:DNA-templated transcription"/>
    <property type="evidence" value="ECO:0007669"/>
    <property type="project" value="UniProtKB-UniRule"/>
</dbReference>
<evidence type="ECO:0000256" key="10">
    <source>
        <dbReference type="ARBA" id="ARBA00048552"/>
    </source>
</evidence>
<geneLocation type="chloroplast" evidence="13"/>
<keyword evidence="6 13" id="KW-0934">Plastid</keyword>
<dbReference type="GO" id="GO:0003899">
    <property type="term" value="F:DNA-directed RNA polymerase activity"/>
    <property type="evidence" value="ECO:0007669"/>
    <property type="project" value="UniProtKB-UniRule"/>
</dbReference>
<dbReference type="InterPro" id="IPR011773">
    <property type="entry name" value="DNA-dir_RpoA"/>
</dbReference>
<comment type="subunit">
    <text evidence="11">In plastids the minimal PEP RNA polymerase catalytic core is composed of four subunits: alpha, beta, beta', and beta''. When a (nuclear-encoded) sigma factor is associated with the core the holoenzyme is formed, which can initiate transcription.</text>
</comment>
<feature type="region of interest" description="Alpha N-terminal domain (alpha-NTD)" evidence="11">
    <location>
        <begin position="1"/>
        <end position="232"/>
    </location>
</feature>
<dbReference type="InterPro" id="IPR011263">
    <property type="entry name" value="DNA-dir_RNA_pol_RpoA/D/Rpb3"/>
</dbReference>
<dbReference type="FunFam" id="3.30.1360.10:FF:000039">
    <property type="entry name" value="DNA-directed RNA polymerase subunit alpha"/>
    <property type="match status" value="1"/>
</dbReference>
<name>A0A8F5P8K5_9ASPA</name>
<evidence type="ECO:0000256" key="7">
    <source>
        <dbReference type="ARBA" id="ARBA00022679"/>
    </source>
</evidence>
<dbReference type="GeneID" id="71451975"/>
<keyword evidence="5 13" id="KW-0150">Chloroplast</keyword>
<comment type="function">
    <text evidence="1 11">DNA-dependent RNA polymerase catalyzes the transcription of DNA into RNA using the four ribonucleoside triphosphates as substrates.</text>
</comment>
<keyword evidence="8 11" id="KW-0548">Nucleotidyltransferase</keyword>
<sequence length="338" mass="39003">MVREEVAGSTRTLQWKCVESRVESKRLYYGRFILSPLMKGQADTIGIAMRRALLGEIEGTCITCATSENVLHEYSTIAGIEESVHEILINLKEIVLRSNLYGVRAASICVRGPKYITAQDIISPPYVEIVDTTQHIANLTEPIDFFIELQIKRNRGYRLKSTNDSHDGSYPIDIVSMPVRNVNHSIHSYGNGNEKQEILFIEIWTNGSLTPKEALYEASRNLIDLLIPFLHAEEEDMNLEENENRWNLPLFFFQDRFTNLKKKKVIPLKYIFIDQSELSSKTYNCLKRSNIHTLLDLLSHSQEDLMKMKDFRIEDVKKILGTLQKLFVINLPKKKFSF</sequence>
<dbReference type="InterPro" id="IPR036643">
    <property type="entry name" value="RNApol_insert_sf"/>
</dbReference>
<comment type="catalytic activity">
    <reaction evidence="10 11">
        <text>RNA(n) + a ribonucleoside 5'-triphosphate = RNA(n+1) + diphosphate</text>
        <dbReference type="Rhea" id="RHEA:21248"/>
        <dbReference type="Rhea" id="RHEA-COMP:14527"/>
        <dbReference type="Rhea" id="RHEA-COMP:17342"/>
        <dbReference type="ChEBI" id="CHEBI:33019"/>
        <dbReference type="ChEBI" id="CHEBI:61557"/>
        <dbReference type="ChEBI" id="CHEBI:140395"/>
        <dbReference type="EC" id="2.7.7.6"/>
    </reaction>
</comment>
<evidence type="ECO:0000256" key="5">
    <source>
        <dbReference type="ARBA" id="ARBA00022528"/>
    </source>
</evidence>
<evidence type="ECO:0000259" key="12">
    <source>
        <dbReference type="SMART" id="SM00662"/>
    </source>
</evidence>
<comment type="similarity">
    <text evidence="3 11">Belongs to the RNA polymerase alpha chain family.</text>
</comment>
<dbReference type="NCBIfam" id="TIGR02027">
    <property type="entry name" value="rpoA"/>
    <property type="match status" value="1"/>
</dbReference>
<evidence type="ECO:0000256" key="9">
    <source>
        <dbReference type="ARBA" id="ARBA00023163"/>
    </source>
</evidence>
<dbReference type="Pfam" id="PF01000">
    <property type="entry name" value="RNA_pol_A_bac"/>
    <property type="match status" value="1"/>
</dbReference>
<evidence type="ECO:0000313" key="13">
    <source>
        <dbReference type="EMBL" id="QXO05269.1"/>
    </source>
</evidence>
<dbReference type="InterPro" id="IPR011260">
    <property type="entry name" value="RNAP_asu_C"/>
</dbReference>
<dbReference type="EC" id="2.7.7.6" evidence="11"/>
<proteinExistence type="inferred from homology"/>
<dbReference type="FunFam" id="2.170.120.12:FF:000001">
    <property type="entry name" value="DNA-directed RNA polymerase subunit alpha"/>
    <property type="match status" value="1"/>
</dbReference>
<dbReference type="Gene3D" id="1.10.150.20">
    <property type="entry name" value="5' to 3' exonuclease, C-terminal subdomain"/>
    <property type="match status" value="1"/>
</dbReference>
<protein>
    <recommendedName>
        <fullName evidence="11">DNA-directed RNA polymerase subunit alpha</fullName>
        <shortName evidence="11">PEP</shortName>
        <ecNumber evidence="11">2.7.7.6</ecNumber>
    </recommendedName>
    <alternativeName>
        <fullName evidence="11">Plastid-encoded RNA polymerase subunit alpha</fullName>
        <shortName evidence="11">RNA polymerase subunit alpha</shortName>
    </alternativeName>
</protein>
<feature type="domain" description="DNA-directed RNA polymerase RpoA/D/Rpb3-type" evidence="12">
    <location>
        <begin position="29"/>
        <end position="232"/>
    </location>
</feature>
<dbReference type="GO" id="GO:0000428">
    <property type="term" value="C:DNA-directed RNA polymerase complex"/>
    <property type="evidence" value="ECO:0007669"/>
    <property type="project" value="UniProtKB-KW"/>
</dbReference>
<keyword evidence="7 11" id="KW-0808">Transferase</keyword>
<dbReference type="HAMAP" id="MF_00059">
    <property type="entry name" value="RNApol_bact_RpoA"/>
    <property type="match status" value="1"/>
</dbReference>
<dbReference type="SMART" id="SM00662">
    <property type="entry name" value="RPOLD"/>
    <property type="match status" value="1"/>
</dbReference>
<dbReference type="CDD" id="cd06928">
    <property type="entry name" value="RNAP_alpha_NTD"/>
    <property type="match status" value="1"/>
</dbReference>
<feature type="region of interest" description="Alpha C-terminal domain (alpha-CTD)" evidence="11">
    <location>
        <begin position="266"/>
        <end position="338"/>
    </location>
</feature>
<dbReference type="EMBL" id="MW589532">
    <property type="protein sequence ID" value="QXO05269.1"/>
    <property type="molecule type" value="Genomic_DNA"/>
</dbReference>
<dbReference type="Gene3D" id="3.30.1360.10">
    <property type="entry name" value="RNA polymerase, RBP11-like subunit"/>
    <property type="match status" value="1"/>
</dbReference>
<dbReference type="AlphaFoldDB" id="A0A8F5P8K5"/>
<dbReference type="SUPFAM" id="SSF56553">
    <property type="entry name" value="Insert subdomain of RNA polymerase alpha subunit"/>
    <property type="match status" value="1"/>
</dbReference>
<dbReference type="Pfam" id="PF01193">
    <property type="entry name" value="RNA_pol_L"/>
    <property type="match status" value="1"/>
</dbReference>
<evidence type="ECO:0000256" key="6">
    <source>
        <dbReference type="ARBA" id="ARBA00022640"/>
    </source>
</evidence>
<dbReference type="SUPFAM" id="SSF47789">
    <property type="entry name" value="C-terminal domain of RNA polymerase alpha subunit"/>
    <property type="match status" value="1"/>
</dbReference>
<evidence type="ECO:0000256" key="2">
    <source>
        <dbReference type="ARBA" id="ARBA00004229"/>
    </source>
</evidence>
<comment type="subcellular location">
    <subcellularLocation>
        <location evidence="2 11">Plastid</location>
        <location evidence="2 11">Chloroplast</location>
    </subcellularLocation>
</comment>
<dbReference type="SUPFAM" id="SSF55257">
    <property type="entry name" value="RBP11-like subunits of RNA polymerase"/>
    <property type="match status" value="1"/>
</dbReference>
<comment type="domain">
    <text evidence="11">The N-terminal domain is essential for RNAP assembly and basal transcription, whereas the C-terminal domain is involved in interaction with transcriptional regulators and with upstream promoter elements.</text>
</comment>
<dbReference type="RefSeq" id="YP_010316995.1">
    <property type="nucleotide sequence ID" value="NC_061757.1"/>
</dbReference>
<reference evidence="13" key="1">
    <citation type="journal article" date="2021" name="Mol. Phylogenet. Evol.">
        <title>Plastid phylogenomics improves resolution of phylogenetic relationship in the Cheirostylis and Goodyera clades of Goodyerinae (Orchidoideae, Orchidaceae).</title>
        <authorList>
            <person name="Tu X.-D."/>
            <person name="Liu D.-K."/>
            <person name="Xu S.-W."/>
            <person name="Zhou C.-Y."/>
            <person name="Gao X.-Y."/>
            <person name="Zeng M.-Y."/>
            <person name="Zhang S."/>
            <person name="Chen J.-L."/>
            <person name="Ma L."/>
            <person name="Zhou Z."/>
            <person name="Huang M.-Z."/>
            <person name="Chen S.-P."/>
            <person name="Liu Z.-J."/>
            <person name="Lan S.-R."/>
            <person name="Li M.-H."/>
        </authorList>
    </citation>
    <scope>NUCLEOTIDE SEQUENCE</scope>
</reference>
<gene>
    <name evidence="11 13" type="primary">rpoA</name>
</gene>
<evidence type="ECO:0000256" key="11">
    <source>
        <dbReference type="HAMAP-Rule" id="MF_00059"/>
    </source>
</evidence>
<evidence type="ECO:0000256" key="1">
    <source>
        <dbReference type="ARBA" id="ARBA00004026"/>
    </source>
</evidence>
<dbReference type="InterPro" id="IPR036603">
    <property type="entry name" value="RBP11-like"/>
</dbReference>
<dbReference type="GO" id="GO:0046983">
    <property type="term" value="F:protein dimerization activity"/>
    <property type="evidence" value="ECO:0007669"/>
    <property type="project" value="InterPro"/>
</dbReference>